<organism evidence="2 3">
    <name type="scientific">Mycena alexandri</name>
    <dbReference type="NCBI Taxonomy" id="1745969"/>
    <lineage>
        <taxon>Eukaryota</taxon>
        <taxon>Fungi</taxon>
        <taxon>Dikarya</taxon>
        <taxon>Basidiomycota</taxon>
        <taxon>Agaricomycotina</taxon>
        <taxon>Agaricomycetes</taxon>
        <taxon>Agaricomycetidae</taxon>
        <taxon>Agaricales</taxon>
        <taxon>Marasmiineae</taxon>
        <taxon>Mycenaceae</taxon>
        <taxon>Mycena</taxon>
    </lineage>
</organism>
<evidence type="ECO:0008006" key="4">
    <source>
        <dbReference type="Google" id="ProtNLM"/>
    </source>
</evidence>
<proteinExistence type="predicted"/>
<feature type="compositionally biased region" description="Acidic residues" evidence="1">
    <location>
        <begin position="240"/>
        <end position="251"/>
    </location>
</feature>
<feature type="region of interest" description="Disordered" evidence="1">
    <location>
        <begin position="447"/>
        <end position="469"/>
    </location>
</feature>
<evidence type="ECO:0000256" key="1">
    <source>
        <dbReference type="SAM" id="MobiDB-lite"/>
    </source>
</evidence>
<evidence type="ECO:0000313" key="2">
    <source>
        <dbReference type="EMBL" id="KAJ7018632.1"/>
    </source>
</evidence>
<dbReference type="EMBL" id="JARJCM010000330">
    <property type="protein sequence ID" value="KAJ7018632.1"/>
    <property type="molecule type" value="Genomic_DNA"/>
</dbReference>
<feature type="compositionally biased region" description="Basic and acidic residues" evidence="1">
    <location>
        <begin position="327"/>
        <end position="348"/>
    </location>
</feature>
<protein>
    <recommendedName>
        <fullName evidence="4">No apical meristem-associated C-terminal domain-containing protein</fullName>
    </recommendedName>
</protein>
<feature type="compositionally biased region" description="Polar residues" evidence="1">
    <location>
        <begin position="485"/>
        <end position="495"/>
    </location>
</feature>
<feature type="region of interest" description="Disordered" evidence="1">
    <location>
        <begin position="411"/>
        <end position="433"/>
    </location>
</feature>
<feature type="region of interest" description="Disordered" evidence="1">
    <location>
        <begin position="83"/>
        <end position="102"/>
    </location>
</feature>
<feature type="compositionally biased region" description="Polar residues" evidence="1">
    <location>
        <begin position="458"/>
        <end position="467"/>
    </location>
</feature>
<gene>
    <name evidence="2" type="ORF">C8F04DRAFT_1326986</name>
</gene>
<feature type="compositionally biased region" description="Basic and acidic residues" evidence="1">
    <location>
        <begin position="417"/>
        <end position="433"/>
    </location>
</feature>
<accession>A0AAD6S0Y7</accession>
<comment type="caution">
    <text evidence="2">The sequence shown here is derived from an EMBL/GenBank/DDBJ whole genome shotgun (WGS) entry which is preliminary data.</text>
</comment>
<sequence>MANKDGKRKAAPKPKASTQPKRAPAVKTKTVRKKKKKVAEESSEDSADDEEESEEGVLSINWKADPGLSVKMLALISESTEIKQSLYPPPGPNASSTKGGGQPKTVAHWDLCVLLLGDDPKYKDSIEATANDPKAKLAYGNKMKNRLSTMAKTCRRHNATMGETGAGIRDASQIDMSKSSAFTTKWAQIAAKCPWYFEMRNLIGQRPNLVPTGLGHSGSALAAGVIIPTPNAPPAASTNDGEEEEEEDDDGTSSIPLTGWSPSPRVSPYPTAAKRKYDEFDDDGAAPGSGDDYIPTSPAALASGGGDLVTSDDEEAIDIDEEGTEVVVKETGKTRVEKDKTPKDEKALRGRKPKPSTSIPAPPAPAVAPKPSKKTKIAEFSEIAKTEEKTRQKELELATLRTRQQITVTQTKGELFQQRERRRGDKEAGKREERMMKLRMKELRMRQNHELRMASATGAGNLSSTSHAGDLSSHAGDSFFNSYSHPSASQYTPSARTDDYAIPNDYNNMGSHGNALAGPSTSTASDSSSEFRDFAQMAADGEFGV</sequence>
<name>A0AAD6S0Y7_9AGAR</name>
<evidence type="ECO:0000313" key="3">
    <source>
        <dbReference type="Proteomes" id="UP001218188"/>
    </source>
</evidence>
<feature type="compositionally biased region" description="Acidic residues" evidence="1">
    <location>
        <begin position="310"/>
        <end position="324"/>
    </location>
</feature>
<dbReference type="AlphaFoldDB" id="A0AAD6S0Y7"/>
<feature type="region of interest" description="Disordered" evidence="1">
    <location>
        <begin position="485"/>
        <end position="545"/>
    </location>
</feature>
<reference evidence="2" key="1">
    <citation type="submission" date="2023-03" db="EMBL/GenBank/DDBJ databases">
        <title>Massive genome expansion in bonnet fungi (Mycena s.s.) driven by repeated elements and novel gene families across ecological guilds.</title>
        <authorList>
            <consortium name="Lawrence Berkeley National Laboratory"/>
            <person name="Harder C.B."/>
            <person name="Miyauchi S."/>
            <person name="Viragh M."/>
            <person name="Kuo A."/>
            <person name="Thoen E."/>
            <person name="Andreopoulos B."/>
            <person name="Lu D."/>
            <person name="Skrede I."/>
            <person name="Drula E."/>
            <person name="Henrissat B."/>
            <person name="Morin E."/>
            <person name="Kohler A."/>
            <person name="Barry K."/>
            <person name="LaButti K."/>
            <person name="Morin E."/>
            <person name="Salamov A."/>
            <person name="Lipzen A."/>
            <person name="Mereny Z."/>
            <person name="Hegedus B."/>
            <person name="Baldrian P."/>
            <person name="Stursova M."/>
            <person name="Weitz H."/>
            <person name="Taylor A."/>
            <person name="Grigoriev I.V."/>
            <person name="Nagy L.G."/>
            <person name="Martin F."/>
            <person name="Kauserud H."/>
        </authorList>
    </citation>
    <scope>NUCLEOTIDE SEQUENCE</scope>
    <source>
        <strain evidence="2">CBHHK200</strain>
    </source>
</reference>
<feature type="compositionally biased region" description="Basic residues" evidence="1">
    <location>
        <begin position="1"/>
        <end position="12"/>
    </location>
</feature>
<feature type="region of interest" description="Disordered" evidence="1">
    <location>
        <begin position="225"/>
        <end position="376"/>
    </location>
</feature>
<feature type="region of interest" description="Disordered" evidence="1">
    <location>
        <begin position="1"/>
        <end position="58"/>
    </location>
</feature>
<feature type="compositionally biased region" description="Acidic residues" evidence="1">
    <location>
        <begin position="41"/>
        <end position="55"/>
    </location>
</feature>
<dbReference type="Proteomes" id="UP001218188">
    <property type="component" value="Unassembled WGS sequence"/>
</dbReference>
<keyword evidence="3" id="KW-1185">Reference proteome</keyword>